<feature type="compositionally biased region" description="Basic and acidic residues" evidence="1">
    <location>
        <begin position="1"/>
        <end position="11"/>
    </location>
</feature>
<dbReference type="EMBL" id="HACG01021733">
    <property type="protein sequence ID" value="CEK68598.1"/>
    <property type="molecule type" value="Transcribed_RNA"/>
</dbReference>
<feature type="region of interest" description="Disordered" evidence="1">
    <location>
        <begin position="183"/>
        <end position="253"/>
    </location>
</feature>
<feature type="compositionally biased region" description="Acidic residues" evidence="1">
    <location>
        <begin position="211"/>
        <end position="242"/>
    </location>
</feature>
<feature type="region of interest" description="Disordered" evidence="1">
    <location>
        <begin position="122"/>
        <end position="143"/>
    </location>
</feature>
<feature type="non-terminal residue" evidence="2">
    <location>
        <position position="346"/>
    </location>
</feature>
<feature type="region of interest" description="Disordered" evidence="1">
    <location>
        <begin position="1"/>
        <end position="105"/>
    </location>
</feature>
<feature type="non-terminal residue" evidence="2">
    <location>
        <position position="1"/>
    </location>
</feature>
<evidence type="ECO:0000313" key="2">
    <source>
        <dbReference type="EMBL" id="CEK68598.1"/>
    </source>
</evidence>
<feature type="compositionally biased region" description="Polar residues" evidence="1">
    <location>
        <begin position="72"/>
        <end position="84"/>
    </location>
</feature>
<proteinExistence type="predicted"/>
<dbReference type="AlphaFoldDB" id="A0A0B6ZJA0"/>
<feature type="compositionally biased region" description="Basic and acidic residues" evidence="1">
    <location>
        <begin position="183"/>
        <end position="210"/>
    </location>
</feature>
<reference evidence="2" key="1">
    <citation type="submission" date="2014-12" db="EMBL/GenBank/DDBJ databases">
        <title>Insight into the proteome of Arion vulgaris.</title>
        <authorList>
            <person name="Aradska J."/>
            <person name="Bulat T."/>
            <person name="Smidak R."/>
            <person name="Sarate P."/>
            <person name="Gangsoo J."/>
            <person name="Sialana F."/>
            <person name="Bilban M."/>
            <person name="Lubec G."/>
        </authorList>
    </citation>
    <scope>NUCLEOTIDE SEQUENCE</scope>
    <source>
        <tissue evidence="2">Skin</tissue>
    </source>
</reference>
<feature type="compositionally biased region" description="Low complexity" evidence="1">
    <location>
        <begin position="58"/>
        <end position="71"/>
    </location>
</feature>
<accession>A0A0B6ZJA0</accession>
<gene>
    <name evidence="2" type="primary">ORF66904</name>
</gene>
<protein>
    <submittedName>
        <fullName evidence="2">Uncharacterized protein</fullName>
    </submittedName>
</protein>
<organism evidence="2">
    <name type="scientific">Arion vulgaris</name>
    <dbReference type="NCBI Taxonomy" id="1028688"/>
    <lineage>
        <taxon>Eukaryota</taxon>
        <taxon>Metazoa</taxon>
        <taxon>Spiralia</taxon>
        <taxon>Lophotrochozoa</taxon>
        <taxon>Mollusca</taxon>
        <taxon>Gastropoda</taxon>
        <taxon>Heterobranchia</taxon>
        <taxon>Euthyneura</taxon>
        <taxon>Panpulmonata</taxon>
        <taxon>Eupulmonata</taxon>
        <taxon>Stylommatophora</taxon>
        <taxon>Helicina</taxon>
        <taxon>Arionoidea</taxon>
        <taxon>Arionidae</taxon>
        <taxon>Arion</taxon>
    </lineage>
</organism>
<sequence length="346" mass="38456">ASTKVDPKLERPSSIPPKSELIPTKIEANIGRSSSIPPKPSLAPKPRTVIPSASPLKSSSVTTAASTTSVSIPQQTTPTTSFSNLVPVKTSRPRSPPTLSQTSNIQQTVPTIVQKDHTLVITAKPPLAPKPRKSSTSTSKAETEHIVITDRLSPTFYIDRLEKRIELIYPEIQRPIALTNKEKVEDVTRREEDIDFRDGINGEEENKSDVSGEEQDERESSDEEEDDEEEESGEEEEEMDAEEASKQEEIEVSSTPIVHKIAIDTQQHDFEDQISNIAQCGRSGRRLSQTVFYSLFADISRYCIAAEPRIIILNIACLSILDRVYTKHTRSSLSIHSRISQKVSIN</sequence>
<name>A0A0B6ZJA0_9EUPU</name>
<evidence type="ECO:0000256" key="1">
    <source>
        <dbReference type="SAM" id="MobiDB-lite"/>
    </source>
</evidence>